<reference evidence="1" key="2">
    <citation type="journal article" date="2015" name="Fish Shellfish Immunol.">
        <title>Early steps in the European eel (Anguilla anguilla)-Vibrio vulnificus interaction in the gills: Role of the RtxA13 toxin.</title>
        <authorList>
            <person name="Callol A."/>
            <person name="Pajuelo D."/>
            <person name="Ebbesson L."/>
            <person name="Teles M."/>
            <person name="MacKenzie S."/>
            <person name="Amaro C."/>
        </authorList>
    </citation>
    <scope>NUCLEOTIDE SEQUENCE</scope>
</reference>
<dbReference type="AlphaFoldDB" id="A0A0E9WFL5"/>
<dbReference type="EMBL" id="GBXM01019486">
    <property type="protein sequence ID" value="JAH89091.1"/>
    <property type="molecule type" value="Transcribed_RNA"/>
</dbReference>
<evidence type="ECO:0000313" key="1">
    <source>
        <dbReference type="EMBL" id="JAH89091.1"/>
    </source>
</evidence>
<name>A0A0E9WFL5_ANGAN</name>
<organism evidence="1">
    <name type="scientific">Anguilla anguilla</name>
    <name type="common">European freshwater eel</name>
    <name type="synonym">Muraena anguilla</name>
    <dbReference type="NCBI Taxonomy" id="7936"/>
    <lineage>
        <taxon>Eukaryota</taxon>
        <taxon>Metazoa</taxon>
        <taxon>Chordata</taxon>
        <taxon>Craniata</taxon>
        <taxon>Vertebrata</taxon>
        <taxon>Euteleostomi</taxon>
        <taxon>Actinopterygii</taxon>
        <taxon>Neopterygii</taxon>
        <taxon>Teleostei</taxon>
        <taxon>Anguilliformes</taxon>
        <taxon>Anguillidae</taxon>
        <taxon>Anguilla</taxon>
    </lineage>
</organism>
<proteinExistence type="predicted"/>
<sequence length="72" mass="8390">MDTNRRKLLAIVILQHKLQARRRRRSWVHKINQAIVSLPYLHSFSVNSGMLRGNLNKALLPVGVFRSDRQLT</sequence>
<reference evidence="1" key="1">
    <citation type="submission" date="2014-11" db="EMBL/GenBank/DDBJ databases">
        <authorList>
            <person name="Amaro Gonzalez C."/>
        </authorList>
    </citation>
    <scope>NUCLEOTIDE SEQUENCE</scope>
</reference>
<protein>
    <submittedName>
        <fullName evidence="1">Uncharacterized protein</fullName>
    </submittedName>
</protein>
<accession>A0A0E9WFL5</accession>